<dbReference type="InterPro" id="IPR025547">
    <property type="entry name" value="YtzH"/>
</dbReference>
<dbReference type="AlphaFoldDB" id="A0A235FBV1"/>
<evidence type="ECO:0000313" key="1">
    <source>
        <dbReference type="EMBL" id="OYD58255.1"/>
    </source>
</evidence>
<sequence length="94" mass="10567">MPLDHSHQLSLLRDILQDHLADCNGSSAECAQLERLASKLSSNSLIHEELRQAIVSINEYSHTGASHQQLDVHIKDHMPHIEGWLNTITAHQTE</sequence>
<dbReference type="EMBL" id="NOII01000002">
    <property type="protein sequence ID" value="OYD58255.1"/>
    <property type="molecule type" value="Genomic_DNA"/>
</dbReference>
<reference evidence="1 2" key="1">
    <citation type="submission" date="2017-07" db="EMBL/GenBank/DDBJ databases">
        <title>Fictibacillus sp. nov. GDSW-R2A3 Genome sequencing and assembly.</title>
        <authorList>
            <person name="Mayilraj S."/>
        </authorList>
    </citation>
    <scope>NUCLEOTIDE SEQUENCE [LARGE SCALE GENOMIC DNA]</scope>
    <source>
        <strain evidence="1 2">GDSW-R2A3</strain>
    </source>
</reference>
<keyword evidence="2" id="KW-1185">Reference proteome</keyword>
<protein>
    <recommendedName>
        <fullName evidence="3">YtzH-like protein</fullName>
    </recommendedName>
</protein>
<dbReference type="Proteomes" id="UP000215059">
    <property type="component" value="Unassembled WGS sequence"/>
</dbReference>
<name>A0A235FBV1_9BACL</name>
<proteinExistence type="predicted"/>
<dbReference type="OrthoDB" id="2968867at2"/>
<dbReference type="RefSeq" id="WP_094252396.1">
    <property type="nucleotide sequence ID" value="NZ_JBHLXL010000001.1"/>
</dbReference>
<evidence type="ECO:0000313" key="2">
    <source>
        <dbReference type="Proteomes" id="UP000215059"/>
    </source>
</evidence>
<dbReference type="Pfam" id="PF14165">
    <property type="entry name" value="YtzH"/>
    <property type="match status" value="1"/>
</dbReference>
<organism evidence="1 2">
    <name type="scientific">Fictibacillus aquaticus</name>
    <dbReference type="NCBI Taxonomy" id="2021314"/>
    <lineage>
        <taxon>Bacteria</taxon>
        <taxon>Bacillati</taxon>
        <taxon>Bacillota</taxon>
        <taxon>Bacilli</taxon>
        <taxon>Bacillales</taxon>
        <taxon>Fictibacillaceae</taxon>
        <taxon>Fictibacillus</taxon>
    </lineage>
</organism>
<evidence type="ECO:0008006" key="3">
    <source>
        <dbReference type="Google" id="ProtNLM"/>
    </source>
</evidence>
<comment type="caution">
    <text evidence="1">The sequence shown here is derived from an EMBL/GenBank/DDBJ whole genome shotgun (WGS) entry which is preliminary data.</text>
</comment>
<accession>A0A235FBV1</accession>
<gene>
    <name evidence="1" type="ORF">CGZ90_10260</name>
</gene>